<keyword evidence="8" id="KW-0028">Amino-acid biosynthesis</keyword>
<dbReference type="AlphaFoldDB" id="D7CRY9"/>
<dbReference type="EMBL" id="CP002049">
    <property type="protein sequence ID" value="ADI15317.1"/>
    <property type="molecule type" value="Genomic_DNA"/>
</dbReference>
<accession>D7CRY9</accession>
<evidence type="ECO:0000256" key="7">
    <source>
        <dbReference type="ARBA" id="ARBA00022430"/>
    </source>
</evidence>
<evidence type="ECO:0000256" key="6">
    <source>
        <dbReference type="ARBA" id="ARBA00011998"/>
    </source>
</evidence>
<dbReference type="SUPFAM" id="SSF52016">
    <property type="entry name" value="LeuD/IlvD-like"/>
    <property type="match status" value="1"/>
</dbReference>
<dbReference type="GO" id="GO:0009316">
    <property type="term" value="C:3-isopropylmalate dehydratase complex"/>
    <property type="evidence" value="ECO:0007669"/>
    <property type="project" value="InterPro"/>
</dbReference>
<dbReference type="RefSeq" id="WP_013178681.1">
    <property type="nucleotide sequence ID" value="NC_014221.1"/>
</dbReference>
<dbReference type="InterPro" id="IPR004431">
    <property type="entry name" value="3-IsopropMal_deHydase_ssu"/>
</dbReference>
<feature type="domain" description="Aconitase A/isopropylmalate dehydratase small subunit swivel" evidence="11">
    <location>
        <begin position="16"/>
        <end position="117"/>
    </location>
</feature>
<comment type="subunit">
    <text evidence="5">Heterodimer of LeuC and LeuD.</text>
</comment>
<dbReference type="UniPathway" id="UPA00048">
    <property type="reaction ID" value="UER00071"/>
</dbReference>
<dbReference type="NCBIfam" id="NF002458">
    <property type="entry name" value="PRK01641.1"/>
    <property type="match status" value="1"/>
</dbReference>
<sequence>MALAPITRVTGRGVFVPGDDIDTDRIIPARFMKCVTFDGLGQYMFYDVRFHEDGTPKDHPLNDPRFAGASVLLSGENFGCGSSREHAPQAMYRFGIRAVVAESFAEIFFGNSVTLGMPCVTATRAQIAEMARLIETDPQTPVTVDVANSTVAVGERVFPVTVRESAREALTQGRWDPIAELLEADEAIRQTAARLPYL</sequence>
<keyword evidence="9" id="KW-0456">Lyase</keyword>
<protein>
    <recommendedName>
        <fullName evidence="6">3-isopropylmalate dehydratase</fullName>
        <ecNumber evidence="6">4.2.1.33</ecNumber>
    </recommendedName>
</protein>
<comment type="function">
    <text evidence="2">Catalyzes the isomerization between 2-isopropylmalate and 3-isopropylmalate, via the formation of 2-isopropylmaleate.</text>
</comment>
<dbReference type="Proteomes" id="UP000000379">
    <property type="component" value="Chromosome"/>
</dbReference>
<dbReference type="InterPro" id="IPR050075">
    <property type="entry name" value="LeuD"/>
</dbReference>
<dbReference type="PANTHER" id="PTHR43345">
    <property type="entry name" value="3-ISOPROPYLMALATE DEHYDRATASE SMALL SUBUNIT 2-RELATED-RELATED"/>
    <property type="match status" value="1"/>
</dbReference>
<keyword evidence="7" id="KW-0432">Leucine biosynthesis</keyword>
<dbReference type="NCBIfam" id="TIGR00171">
    <property type="entry name" value="leuD"/>
    <property type="match status" value="1"/>
</dbReference>
<dbReference type="GO" id="GO:0009098">
    <property type="term" value="P:L-leucine biosynthetic process"/>
    <property type="evidence" value="ECO:0007669"/>
    <property type="project" value="UniProtKB-UniPathway"/>
</dbReference>
<dbReference type="Pfam" id="PF00694">
    <property type="entry name" value="Aconitase_C"/>
    <property type="match status" value="1"/>
</dbReference>
<evidence type="ECO:0000256" key="1">
    <source>
        <dbReference type="ARBA" id="ARBA00000491"/>
    </source>
</evidence>
<dbReference type="eggNOG" id="COG0066">
    <property type="taxonomic scope" value="Bacteria"/>
</dbReference>
<dbReference type="CDD" id="cd01577">
    <property type="entry name" value="IPMI_Swivel"/>
    <property type="match status" value="1"/>
</dbReference>
<comment type="pathway">
    <text evidence="3">Amino-acid biosynthesis; L-leucine biosynthesis; L-leucine from 3-methyl-2-oxobutanoate: step 2/4.</text>
</comment>
<dbReference type="Gene3D" id="3.20.19.10">
    <property type="entry name" value="Aconitase, domain 4"/>
    <property type="match status" value="1"/>
</dbReference>
<evidence type="ECO:0000256" key="9">
    <source>
        <dbReference type="ARBA" id="ARBA00023239"/>
    </source>
</evidence>
<evidence type="ECO:0000256" key="2">
    <source>
        <dbReference type="ARBA" id="ARBA00002695"/>
    </source>
</evidence>
<evidence type="ECO:0000313" key="12">
    <source>
        <dbReference type="EMBL" id="ADI15317.1"/>
    </source>
</evidence>
<proteinExistence type="inferred from homology"/>
<reference evidence="12 13" key="2">
    <citation type="journal article" date="2011" name="Stand. Genomic Sci.">
        <title>Complete genome sequence of Truepera radiovictrix type strain (RQ-24).</title>
        <authorList>
            <person name="Ivanova N."/>
            <person name="Rohde C."/>
            <person name="Munk C."/>
            <person name="Nolan M."/>
            <person name="Lucas S."/>
            <person name="Del Rio T.G."/>
            <person name="Tice H."/>
            <person name="Deshpande S."/>
            <person name="Cheng J.F."/>
            <person name="Tapia R."/>
            <person name="Han C."/>
            <person name="Goodwin L."/>
            <person name="Pitluck S."/>
            <person name="Liolios K."/>
            <person name="Mavromatis K."/>
            <person name="Mikhailova N."/>
            <person name="Pati A."/>
            <person name="Chen A."/>
            <person name="Palaniappan K."/>
            <person name="Land M."/>
            <person name="Hauser L."/>
            <person name="Chang Y.J."/>
            <person name="Jeffries C.D."/>
            <person name="Brambilla E."/>
            <person name="Rohde M."/>
            <person name="Goker M."/>
            <person name="Tindall B.J."/>
            <person name="Woyke T."/>
            <person name="Bristow J."/>
            <person name="Eisen J.A."/>
            <person name="Markowitz V."/>
            <person name="Hugenholtz P."/>
            <person name="Kyrpides N.C."/>
            <person name="Klenk H.P."/>
            <person name="Lapidus A."/>
        </authorList>
    </citation>
    <scope>NUCLEOTIDE SEQUENCE [LARGE SCALE GENOMIC DNA]</scope>
    <source>
        <strain evidence="13">DSM 17093 / CIP 108686 / LMG 22925 / RQ-24</strain>
    </source>
</reference>
<evidence type="ECO:0000256" key="3">
    <source>
        <dbReference type="ARBA" id="ARBA00004729"/>
    </source>
</evidence>
<dbReference type="HOGENOM" id="CLU_081378_0_0_0"/>
<comment type="catalytic activity">
    <reaction evidence="1">
        <text>(2R,3S)-3-isopropylmalate = (2S)-2-isopropylmalate</text>
        <dbReference type="Rhea" id="RHEA:32287"/>
        <dbReference type="ChEBI" id="CHEBI:1178"/>
        <dbReference type="ChEBI" id="CHEBI:35121"/>
        <dbReference type="EC" id="4.2.1.33"/>
    </reaction>
</comment>
<evidence type="ECO:0000259" key="11">
    <source>
        <dbReference type="Pfam" id="PF00694"/>
    </source>
</evidence>
<evidence type="ECO:0000256" key="10">
    <source>
        <dbReference type="ARBA" id="ARBA00023304"/>
    </source>
</evidence>
<dbReference type="InterPro" id="IPR015928">
    <property type="entry name" value="Aconitase/3IPM_dehydase_swvl"/>
</dbReference>
<keyword evidence="10" id="KW-0100">Branched-chain amino acid biosynthesis</keyword>
<evidence type="ECO:0000256" key="8">
    <source>
        <dbReference type="ARBA" id="ARBA00022605"/>
    </source>
</evidence>
<reference evidence="13" key="1">
    <citation type="submission" date="2010-05" db="EMBL/GenBank/DDBJ databases">
        <title>The complete genome of Truepera radiovictris DSM 17093.</title>
        <authorList>
            <consortium name="US DOE Joint Genome Institute (JGI-PGF)"/>
            <person name="Lucas S."/>
            <person name="Copeland A."/>
            <person name="Lapidus A."/>
            <person name="Glavina del Rio T."/>
            <person name="Dalin E."/>
            <person name="Tice H."/>
            <person name="Bruce D."/>
            <person name="Goodwin L."/>
            <person name="Pitluck S."/>
            <person name="Kyrpides N."/>
            <person name="Mavromatis K."/>
            <person name="Ovchinnikova G."/>
            <person name="Munk A.C."/>
            <person name="Detter J.C."/>
            <person name="Han C."/>
            <person name="Tapia R."/>
            <person name="Land M."/>
            <person name="Hauser L."/>
            <person name="Markowitz V."/>
            <person name="Cheng J.-F."/>
            <person name="Hugenholtz P."/>
            <person name="Woyke T."/>
            <person name="Wu D."/>
            <person name="Tindall B."/>
            <person name="Pomrenke H.G."/>
            <person name="Brambilla E."/>
            <person name="Klenk H.-P."/>
            <person name="Eisen J.A."/>
        </authorList>
    </citation>
    <scope>NUCLEOTIDE SEQUENCE [LARGE SCALE GENOMIC DNA]</scope>
    <source>
        <strain evidence="13">DSM 17093 / CIP 108686 / LMG 22925 / RQ-24</strain>
    </source>
</reference>
<evidence type="ECO:0000256" key="4">
    <source>
        <dbReference type="ARBA" id="ARBA00009845"/>
    </source>
</evidence>
<evidence type="ECO:0000256" key="5">
    <source>
        <dbReference type="ARBA" id="ARBA00011271"/>
    </source>
</evidence>
<dbReference type="KEGG" id="tra:Trad_2206"/>
<dbReference type="GO" id="GO:0003861">
    <property type="term" value="F:3-isopropylmalate dehydratase activity"/>
    <property type="evidence" value="ECO:0007669"/>
    <property type="project" value="UniProtKB-EC"/>
</dbReference>
<dbReference type="InterPro" id="IPR000573">
    <property type="entry name" value="AconitaseA/IPMdHydase_ssu_swvl"/>
</dbReference>
<name>D7CRY9_TRURR</name>
<dbReference type="OrthoDB" id="9777465at2"/>
<comment type="similarity">
    <text evidence="4">Belongs to the LeuD family. LeuD type 1 subfamily.</text>
</comment>
<evidence type="ECO:0000313" key="13">
    <source>
        <dbReference type="Proteomes" id="UP000000379"/>
    </source>
</evidence>
<dbReference type="InterPro" id="IPR033940">
    <property type="entry name" value="IPMI_Swivel"/>
</dbReference>
<organism evidence="12 13">
    <name type="scientific">Truepera radiovictrix (strain DSM 17093 / CIP 108686 / LMG 22925 / RQ-24)</name>
    <dbReference type="NCBI Taxonomy" id="649638"/>
    <lineage>
        <taxon>Bacteria</taxon>
        <taxon>Thermotogati</taxon>
        <taxon>Deinococcota</taxon>
        <taxon>Deinococci</taxon>
        <taxon>Trueperales</taxon>
        <taxon>Trueperaceae</taxon>
        <taxon>Truepera</taxon>
    </lineage>
</organism>
<keyword evidence="13" id="KW-1185">Reference proteome</keyword>
<dbReference type="STRING" id="649638.Trad_2206"/>
<gene>
    <name evidence="12" type="ordered locus">Trad_2206</name>
</gene>
<dbReference type="PANTHER" id="PTHR43345:SF5">
    <property type="entry name" value="3-ISOPROPYLMALATE DEHYDRATASE SMALL SUBUNIT"/>
    <property type="match status" value="1"/>
</dbReference>
<dbReference type="EC" id="4.2.1.33" evidence="6"/>